<evidence type="ECO:0000256" key="1">
    <source>
        <dbReference type="SAM" id="MobiDB-lite"/>
    </source>
</evidence>
<keyword evidence="3" id="KW-1185">Reference proteome</keyword>
<proteinExistence type="predicted"/>
<sequence length="82" mass="8663">MAIKVYIAQTPLIMQDAAGKEFRVETGEAVALSPEQYEQVAAHVTVSEISDEALAESGYAPDGETPLAEAATPKRSRGKAAE</sequence>
<protein>
    <submittedName>
        <fullName evidence="2">Uncharacterized protein</fullName>
    </submittedName>
</protein>
<dbReference type="RefSeq" id="WP_230338369.1">
    <property type="nucleotide sequence ID" value="NZ_CP069798.1"/>
</dbReference>
<dbReference type="Proteomes" id="UP000653156">
    <property type="component" value="Chromosome"/>
</dbReference>
<evidence type="ECO:0000313" key="2">
    <source>
        <dbReference type="EMBL" id="QRQ81082.1"/>
    </source>
</evidence>
<gene>
    <name evidence="2" type="ORF">JQU52_10130</name>
</gene>
<accession>A0A892ZDR2</accession>
<dbReference type="KEGG" id="ptes:JQU52_10130"/>
<dbReference type="AlphaFoldDB" id="A0A892ZDR2"/>
<dbReference type="EMBL" id="CP069798">
    <property type="protein sequence ID" value="QRQ81082.1"/>
    <property type="molecule type" value="Genomic_DNA"/>
</dbReference>
<organism evidence="2 3">
    <name type="scientific">Paralysiella testudinis</name>
    <dbReference type="NCBI Taxonomy" id="2809020"/>
    <lineage>
        <taxon>Bacteria</taxon>
        <taxon>Pseudomonadati</taxon>
        <taxon>Pseudomonadota</taxon>
        <taxon>Betaproteobacteria</taxon>
        <taxon>Neisseriales</taxon>
        <taxon>Neisseriaceae</taxon>
        <taxon>Paralysiella</taxon>
    </lineage>
</organism>
<evidence type="ECO:0000313" key="3">
    <source>
        <dbReference type="Proteomes" id="UP000653156"/>
    </source>
</evidence>
<name>A0A892ZDR2_9NEIS</name>
<feature type="region of interest" description="Disordered" evidence="1">
    <location>
        <begin position="56"/>
        <end position="82"/>
    </location>
</feature>
<reference evidence="2" key="1">
    <citation type="submission" date="2021-02" db="EMBL/GenBank/DDBJ databases">
        <title>Neisseriaceae sp. 26B isolated from the cloaca of a Common Toad-headed Turtle (Mesoclemmys nasuta).</title>
        <authorList>
            <person name="Spergser J."/>
            <person name="Busse H.-J."/>
        </authorList>
    </citation>
    <scope>NUCLEOTIDE SEQUENCE</scope>
    <source>
        <strain evidence="2">26B</strain>
    </source>
</reference>